<dbReference type="Pfam" id="PF14111">
    <property type="entry name" value="DUF4283"/>
    <property type="match status" value="1"/>
</dbReference>
<sequence>MADELWDELQHLELGREDPALFIPHEAYAIVESRNRLSLIARPLNPRSQNLHAMISALPRAWGLTNRVHGRVLNDTFVHFIFQSEIDLLSVLRREPWLYNNWFVTAQRWEVNRTFHLLTSIELWVQMRGIPLLYVCEETALEIAHELGEIISLDFHDSTTTQIAYIRVRIRFGITDRLRMTHHRNSCPYRQIEPLNRVTNSTAQRNVREEVFMRDENLRSSMNSQSQMSESSFPTPIDPPPRVPHPPLNPDELVAAYYPHTRATSLPNLAGESSRQGENTQNVHTVEKGDSSKRKNMGGLRFEGDAGKPNEDEHMNGGILKPPKKR</sequence>
<gene>
    <name evidence="3" type="ordered locus">AXX17_At5g28070</name>
</gene>
<reference evidence="4" key="1">
    <citation type="journal article" date="2016" name="Proc. Natl. Acad. Sci. U.S.A.">
        <title>Chromosome-level assembly of Arabidopsis thaliana Ler reveals the extent of translocation and inversion polymorphisms.</title>
        <authorList>
            <person name="Zapata L."/>
            <person name="Ding J."/>
            <person name="Willing E.M."/>
            <person name="Hartwig B."/>
            <person name="Bezdan D."/>
            <person name="Jiao W.B."/>
            <person name="Patel V."/>
            <person name="Velikkakam James G."/>
            <person name="Koornneef M."/>
            <person name="Ossowski S."/>
            <person name="Schneeberger K."/>
        </authorList>
    </citation>
    <scope>NUCLEOTIDE SEQUENCE [LARGE SCALE GENOMIC DNA]</scope>
    <source>
        <strain evidence="4">cv. Landsberg erecta</strain>
    </source>
</reference>
<dbReference type="EMBL" id="LUHQ01000005">
    <property type="protein sequence ID" value="OAO96271.1"/>
    <property type="molecule type" value="Genomic_DNA"/>
</dbReference>
<evidence type="ECO:0000313" key="3">
    <source>
        <dbReference type="EMBL" id="OAO96271.1"/>
    </source>
</evidence>
<dbReference type="Proteomes" id="UP000078284">
    <property type="component" value="Chromosome 5"/>
</dbReference>
<feature type="compositionally biased region" description="Basic and acidic residues" evidence="1">
    <location>
        <begin position="206"/>
        <end position="218"/>
    </location>
</feature>
<feature type="region of interest" description="Disordered" evidence="1">
    <location>
        <begin position="265"/>
        <end position="326"/>
    </location>
</feature>
<dbReference type="PANTHER" id="PTHR31286">
    <property type="entry name" value="GLYCINE-RICH CELL WALL STRUCTURAL PROTEIN 1.8-LIKE"/>
    <property type="match status" value="1"/>
</dbReference>
<dbReference type="ExpressionAtlas" id="A0A178UU42">
    <property type="expression patterns" value="baseline and differential"/>
</dbReference>
<feature type="compositionally biased region" description="Low complexity" evidence="1">
    <location>
        <begin position="220"/>
        <end position="235"/>
    </location>
</feature>
<protein>
    <recommendedName>
        <fullName evidence="2">DUF4283 domain-containing protein</fullName>
    </recommendedName>
</protein>
<organism evidence="3 4">
    <name type="scientific">Arabidopsis thaliana</name>
    <name type="common">Mouse-ear cress</name>
    <dbReference type="NCBI Taxonomy" id="3702"/>
    <lineage>
        <taxon>Eukaryota</taxon>
        <taxon>Viridiplantae</taxon>
        <taxon>Streptophyta</taxon>
        <taxon>Embryophyta</taxon>
        <taxon>Tracheophyta</taxon>
        <taxon>Spermatophyta</taxon>
        <taxon>Magnoliopsida</taxon>
        <taxon>eudicotyledons</taxon>
        <taxon>Gunneridae</taxon>
        <taxon>Pentapetalae</taxon>
        <taxon>rosids</taxon>
        <taxon>malvids</taxon>
        <taxon>Brassicales</taxon>
        <taxon>Brassicaceae</taxon>
        <taxon>Camelineae</taxon>
        <taxon>Arabidopsis</taxon>
    </lineage>
</organism>
<feature type="compositionally biased region" description="Pro residues" evidence="1">
    <location>
        <begin position="236"/>
        <end position="249"/>
    </location>
</feature>
<feature type="domain" description="DUF4283" evidence="2">
    <location>
        <begin position="33"/>
        <end position="110"/>
    </location>
</feature>
<evidence type="ECO:0000256" key="1">
    <source>
        <dbReference type="SAM" id="MobiDB-lite"/>
    </source>
</evidence>
<evidence type="ECO:0000313" key="4">
    <source>
        <dbReference type="Proteomes" id="UP000078284"/>
    </source>
</evidence>
<dbReference type="InterPro" id="IPR025558">
    <property type="entry name" value="DUF4283"/>
</dbReference>
<feature type="compositionally biased region" description="Basic and acidic residues" evidence="1">
    <location>
        <begin position="302"/>
        <end position="315"/>
    </location>
</feature>
<accession>A0A178UU42</accession>
<comment type="caution">
    <text evidence="3">The sequence shown here is derived from an EMBL/GenBank/DDBJ whole genome shotgun (WGS) entry which is preliminary data.</text>
</comment>
<feature type="region of interest" description="Disordered" evidence="1">
    <location>
        <begin position="198"/>
        <end position="252"/>
    </location>
</feature>
<dbReference type="InterPro" id="IPR040256">
    <property type="entry name" value="At4g02000-like"/>
</dbReference>
<proteinExistence type="predicted"/>
<dbReference type="AlphaFoldDB" id="A0A178UU42"/>
<evidence type="ECO:0000259" key="2">
    <source>
        <dbReference type="Pfam" id="PF14111"/>
    </source>
</evidence>
<name>A0A178UU42_ARATH</name>
<feature type="compositionally biased region" description="Polar residues" evidence="1">
    <location>
        <begin position="265"/>
        <end position="284"/>
    </location>
</feature>
<dbReference type="PANTHER" id="PTHR31286:SF162">
    <property type="entry name" value="DUF4283 DOMAIN-CONTAINING PROTEIN-RELATED"/>
    <property type="match status" value="1"/>
</dbReference>